<dbReference type="Proteomes" id="UP000499080">
    <property type="component" value="Unassembled WGS sequence"/>
</dbReference>
<name>A0A4Y2BIH3_ARAVE</name>
<sequence length="94" mass="10963">MQLCWFPSHRQVSEPSREMLTMRRVLSVRKNNKNKTSKKVNLFPQDNASQLKENMSYKMAGGSAWSRYLMVVSADLRLQFEETIFFFAPSVIKA</sequence>
<gene>
    <name evidence="1" type="ORF">AVEN_71382_1</name>
</gene>
<dbReference type="EMBL" id="BGPR01000081">
    <property type="protein sequence ID" value="GBL91743.1"/>
    <property type="molecule type" value="Genomic_DNA"/>
</dbReference>
<organism evidence="1 2">
    <name type="scientific">Araneus ventricosus</name>
    <name type="common">Orbweaver spider</name>
    <name type="synonym">Epeira ventricosa</name>
    <dbReference type="NCBI Taxonomy" id="182803"/>
    <lineage>
        <taxon>Eukaryota</taxon>
        <taxon>Metazoa</taxon>
        <taxon>Ecdysozoa</taxon>
        <taxon>Arthropoda</taxon>
        <taxon>Chelicerata</taxon>
        <taxon>Arachnida</taxon>
        <taxon>Araneae</taxon>
        <taxon>Araneomorphae</taxon>
        <taxon>Entelegynae</taxon>
        <taxon>Araneoidea</taxon>
        <taxon>Araneidae</taxon>
        <taxon>Araneus</taxon>
    </lineage>
</organism>
<evidence type="ECO:0000313" key="2">
    <source>
        <dbReference type="Proteomes" id="UP000499080"/>
    </source>
</evidence>
<protein>
    <submittedName>
        <fullName evidence="1">Uncharacterized protein</fullName>
    </submittedName>
</protein>
<keyword evidence="2" id="KW-1185">Reference proteome</keyword>
<proteinExistence type="predicted"/>
<dbReference type="AlphaFoldDB" id="A0A4Y2BIH3"/>
<accession>A0A4Y2BIH3</accession>
<evidence type="ECO:0000313" key="1">
    <source>
        <dbReference type="EMBL" id="GBL91743.1"/>
    </source>
</evidence>
<comment type="caution">
    <text evidence="1">The sequence shown here is derived from an EMBL/GenBank/DDBJ whole genome shotgun (WGS) entry which is preliminary data.</text>
</comment>
<reference evidence="1 2" key="1">
    <citation type="journal article" date="2019" name="Sci. Rep.">
        <title>Orb-weaving spider Araneus ventricosus genome elucidates the spidroin gene catalogue.</title>
        <authorList>
            <person name="Kono N."/>
            <person name="Nakamura H."/>
            <person name="Ohtoshi R."/>
            <person name="Moran D.A.P."/>
            <person name="Shinohara A."/>
            <person name="Yoshida Y."/>
            <person name="Fujiwara M."/>
            <person name="Mori M."/>
            <person name="Tomita M."/>
            <person name="Arakawa K."/>
        </authorList>
    </citation>
    <scope>NUCLEOTIDE SEQUENCE [LARGE SCALE GENOMIC DNA]</scope>
</reference>